<dbReference type="PANTHER" id="PTHR35115:SF1">
    <property type="entry name" value="PROTEIN IN CHLOROPLAST ATPASE BIOGENESIS, CHLOROPLASTIC"/>
    <property type="match status" value="1"/>
</dbReference>
<evidence type="ECO:0000313" key="1">
    <source>
        <dbReference type="EMBL" id="EPS61716.1"/>
    </source>
</evidence>
<organism evidence="1 2">
    <name type="scientific">Genlisea aurea</name>
    <dbReference type="NCBI Taxonomy" id="192259"/>
    <lineage>
        <taxon>Eukaryota</taxon>
        <taxon>Viridiplantae</taxon>
        <taxon>Streptophyta</taxon>
        <taxon>Embryophyta</taxon>
        <taxon>Tracheophyta</taxon>
        <taxon>Spermatophyta</taxon>
        <taxon>Magnoliopsida</taxon>
        <taxon>eudicotyledons</taxon>
        <taxon>Gunneridae</taxon>
        <taxon>Pentapetalae</taxon>
        <taxon>asterids</taxon>
        <taxon>lamiids</taxon>
        <taxon>Lamiales</taxon>
        <taxon>Lentibulariaceae</taxon>
        <taxon>Genlisea</taxon>
    </lineage>
</organism>
<feature type="non-terminal residue" evidence="1">
    <location>
        <position position="1"/>
    </location>
</feature>
<dbReference type="InterPro" id="IPR045287">
    <property type="entry name" value="PAB"/>
</dbReference>
<dbReference type="PANTHER" id="PTHR35115">
    <property type="entry name" value="CYCLIN DELTA-3"/>
    <property type="match status" value="1"/>
</dbReference>
<feature type="non-terminal residue" evidence="1">
    <location>
        <position position="92"/>
    </location>
</feature>
<dbReference type="EMBL" id="AUSU01006640">
    <property type="protein sequence ID" value="EPS61716.1"/>
    <property type="molecule type" value="Genomic_DNA"/>
</dbReference>
<reference evidence="1 2" key="1">
    <citation type="journal article" date="2013" name="BMC Genomics">
        <title>The miniature genome of a carnivorous plant Genlisea aurea contains a low number of genes and short non-coding sequences.</title>
        <authorList>
            <person name="Leushkin E.V."/>
            <person name="Sutormin R.A."/>
            <person name="Nabieva E.R."/>
            <person name="Penin A.A."/>
            <person name="Kondrashov A.S."/>
            <person name="Logacheva M.D."/>
        </authorList>
    </citation>
    <scope>NUCLEOTIDE SEQUENCE [LARGE SCALE GENOMIC DNA]</scope>
</reference>
<sequence length="92" mass="10137">CFSSFSDHASFIKDVAAAHPPKHLNHLLKILRATGEEIISPGAKHGILPLSIPLSRNNSGSITALLRWPTAPTWMEMPVVQVRKYGVWLLAK</sequence>
<comment type="caution">
    <text evidence="1">The sequence shown here is derived from an EMBL/GenBank/DDBJ whole genome shotgun (WGS) entry which is preliminary data.</text>
</comment>
<keyword evidence="2" id="KW-1185">Reference proteome</keyword>
<dbReference type="OrthoDB" id="1674567at2759"/>
<name>S8CBG2_9LAMI</name>
<dbReference type="Proteomes" id="UP000015453">
    <property type="component" value="Unassembled WGS sequence"/>
</dbReference>
<protein>
    <submittedName>
        <fullName evidence="1">Uncharacterized protein</fullName>
    </submittedName>
</protein>
<dbReference type="AlphaFoldDB" id="S8CBG2"/>
<evidence type="ECO:0000313" key="2">
    <source>
        <dbReference type="Proteomes" id="UP000015453"/>
    </source>
</evidence>
<proteinExistence type="predicted"/>
<gene>
    <name evidence="1" type="ORF">M569_13081</name>
</gene>
<accession>S8CBG2</accession>